<feature type="transmembrane region" description="Helical" evidence="8">
    <location>
        <begin position="310"/>
        <end position="328"/>
    </location>
</feature>
<evidence type="ECO:0000256" key="8">
    <source>
        <dbReference type="SAM" id="Phobius"/>
    </source>
</evidence>
<evidence type="ECO:0000256" key="3">
    <source>
        <dbReference type="ARBA" id="ARBA00022679"/>
    </source>
</evidence>
<sequence>MYGSLVTAADSIRTGWRDSVLAAFRPRTGTASAAVVLRSALWPVAILAVIHRSVVVTTNGNITDDFKPVYRAVLNFRRGWDIYNEHFDYVDPHFLYPPGGTLLMAPFGYLPFTPSRYLFILCNTVAILIAWYLLLRLFNYTLASVAAPALLLAMFCTESVTNTLVFTNINGCVLLAEVLFFRWLLDGKTSHQWWAGIAIGLTLVTKPLLAPLLVLPLLNRQWRAVVAAVVVPLVLNAAAWPLVSDPQDFVTRTVPYILGVRDYFNSSIEGNGVYFGLPTWLILSLRIGFTLIAIASLWLLYRYYRTRDQLFWMATSSGVLLLWSWLVLSLAQGYYSMMLFPFLMTVVLPNSVIRNWPAWLGVYGFMTMDRWLLFNWMGVGRPLEYLKITYGWSLLLIVVFCVLYFRYLDAKAENRLESGIDPAWMTPDRPRAAVIASAAQPSAAGHRHGD</sequence>
<evidence type="ECO:0000256" key="1">
    <source>
        <dbReference type="ARBA" id="ARBA00004651"/>
    </source>
</evidence>
<reference evidence="10 11" key="1">
    <citation type="submission" date="2017-02" db="EMBL/GenBank/DDBJ databases">
        <title>The new phylogeny of genus Mycobacterium.</title>
        <authorList>
            <person name="Tortoli E."/>
            <person name="Trovato A."/>
            <person name="Cirillo D.M."/>
        </authorList>
    </citation>
    <scope>NUCLEOTIDE SEQUENCE [LARGE SCALE GENOMIC DNA]</scope>
    <source>
        <strain evidence="10 11">DSM 45145</strain>
    </source>
</reference>
<evidence type="ECO:0000313" key="9">
    <source>
        <dbReference type="EMBL" id="BBY08146.1"/>
    </source>
</evidence>
<feature type="transmembrane region" description="Helical" evidence="8">
    <location>
        <begin position="117"/>
        <end position="134"/>
    </location>
</feature>
<dbReference type="EMBL" id="MVIC01000006">
    <property type="protein sequence ID" value="ORB16799.1"/>
    <property type="molecule type" value="Genomic_DNA"/>
</dbReference>
<comment type="subcellular location">
    <subcellularLocation>
        <location evidence="1">Cell membrane</location>
        <topology evidence="1">Multi-pass membrane protein</topology>
    </subcellularLocation>
</comment>
<evidence type="ECO:0000256" key="4">
    <source>
        <dbReference type="ARBA" id="ARBA00022692"/>
    </source>
</evidence>
<gene>
    <name evidence="9" type="primary">aftC</name>
    <name evidence="10" type="ORF">BST37_05770</name>
    <name evidence="9" type="ORF">MNVI_34640</name>
</gene>
<dbReference type="Pfam" id="PF09594">
    <property type="entry name" value="GT87"/>
    <property type="match status" value="1"/>
</dbReference>
<feature type="transmembrane region" description="Helical" evidence="8">
    <location>
        <begin position="360"/>
        <end position="378"/>
    </location>
</feature>
<accession>A0A7I7PHU5</accession>
<reference evidence="9 12" key="2">
    <citation type="journal article" date="2019" name="Emerg. Microbes Infect.">
        <title>Comprehensive subspecies identification of 175 nontuberculous mycobacteria species based on 7547 genomic profiles.</title>
        <authorList>
            <person name="Matsumoto Y."/>
            <person name="Kinjo T."/>
            <person name="Motooka D."/>
            <person name="Nabeya D."/>
            <person name="Jung N."/>
            <person name="Uechi K."/>
            <person name="Horii T."/>
            <person name="Iida T."/>
            <person name="Fujita J."/>
            <person name="Nakamura S."/>
        </authorList>
    </citation>
    <scope>NUCLEOTIDE SEQUENCE [LARGE SCALE GENOMIC DNA]</scope>
    <source>
        <strain evidence="9 12">JCM 16367</strain>
    </source>
</reference>
<dbReference type="EMBL" id="AP022583">
    <property type="protein sequence ID" value="BBY08146.1"/>
    <property type="molecule type" value="Genomic_DNA"/>
</dbReference>
<reference evidence="9" key="3">
    <citation type="submission" date="2020-02" db="EMBL/GenBank/DDBJ databases">
        <authorList>
            <person name="Matsumoto Y."/>
            <person name="Motooka D."/>
            <person name="Nakamura S."/>
        </authorList>
    </citation>
    <scope>NUCLEOTIDE SEQUENCE</scope>
    <source>
        <strain evidence="9">JCM 16367</strain>
    </source>
</reference>
<dbReference type="AlphaFoldDB" id="A0A7I7PHU5"/>
<keyword evidence="3 9" id="KW-0808">Transferase</keyword>
<keyword evidence="2" id="KW-1003">Cell membrane</keyword>
<dbReference type="GO" id="GO:0016758">
    <property type="term" value="F:hexosyltransferase activity"/>
    <property type="evidence" value="ECO:0007669"/>
    <property type="project" value="InterPro"/>
</dbReference>
<evidence type="ECO:0000256" key="2">
    <source>
        <dbReference type="ARBA" id="ARBA00022475"/>
    </source>
</evidence>
<feature type="transmembrane region" description="Helical" evidence="8">
    <location>
        <begin position="164"/>
        <end position="185"/>
    </location>
</feature>
<feature type="transmembrane region" description="Helical" evidence="8">
    <location>
        <begin position="222"/>
        <end position="243"/>
    </location>
</feature>
<keyword evidence="4 8" id="KW-0812">Transmembrane</keyword>
<feature type="transmembrane region" description="Helical" evidence="8">
    <location>
        <begin position="191"/>
        <end position="215"/>
    </location>
</feature>
<dbReference type="OrthoDB" id="5175994at2"/>
<evidence type="ECO:0000256" key="6">
    <source>
        <dbReference type="ARBA" id="ARBA00023136"/>
    </source>
</evidence>
<dbReference type="RefSeq" id="WP_083086579.1">
    <property type="nucleotide sequence ID" value="NZ_AP022583.1"/>
</dbReference>
<keyword evidence="6 8" id="KW-0472">Membrane</keyword>
<evidence type="ECO:0000313" key="11">
    <source>
        <dbReference type="Proteomes" id="UP000192374"/>
    </source>
</evidence>
<comment type="similarity">
    <text evidence="7">Belongs to the glycosyltransferase 87 family.</text>
</comment>
<dbReference type="Proteomes" id="UP000192374">
    <property type="component" value="Unassembled WGS sequence"/>
</dbReference>
<feature type="transmembrane region" description="Helical" evidence="8">
    <location>
        <begin position="390"/>
        <end position="408"/>
    </location>
</feature>
<evidence type="ECO:0000313" key="10">
    <source>
        <dbReference type="EMBL" id="ORB16799.1"/>
    </source>
</evidence>
<dbReference type="InterPro" id="IPR018584">
    <property type="entry name" value="GT87"/>
</dbReference>
<evidence type="ECO:0000256" key="5">
    <source>
        <dbReference type="ARBA" id="ARBA00022989"/>
    </source>
</evidence>
<feature type="transmembrane region" description="Helical" evidence="8">
    <location>
        <begin position="280"/>
        <end position="301"/>
    </location>
</feature>
<proteinExistence type="inferred from homology"/>
<dbReference type="KEGG" id="mnv:MNVI_34640"/>
<organism evidence="9 12">
    <name type="scientific">Mycobacterium noviomagense</name>
    <dbReference type="NCBI Taxonomy" id="459858"/>
    <lineage>
        <taxon>Bacteria</taxon>
        <taxon>Bacillati</taxon>
        <taxon>Actinomycetota</taxon>
        <taxon>Actinomycetes</taxon>
        <taxon>Mycobacteriales</taxon>
        <taxon>Mycobacteriaceae</taxon>
        <taxon>Mycobacterium</taxon>
    </lineage>
</organism>
<keyword evidence="5 8" id="KW-1133">Transmembrane helix</keyword>
<dbReference type="GO" id="GO:0005886">
    <property type="term" value="C:plasma membrane"/>
    <property type="evidence" value="ECO:0007669"/>
    <property type="project" value="UniProtKB-SubCell"/>
</dbReference>
<protein>
    <submittedName>
        <fullName evidence="9">Alpha-(1-&gt;3)-arabinofuranosyltransferase</fullName>
    </submittedName>
</protein>
<keyword evidence="11" id="KW-1185">Reference proteome</keyword>
<name>A0A7I7PHU5_9MYCO</name>
<dbReference type="Proteomes" id="UP000466894">
    <property type="component" value="Chromosome"/>
</dbReference>
<evidence type="ECO:0000256" key="7">
    <source>
        <dbReference type="ARBA" id="ARBA00024033"/>
    </source>
</evidence>
<evidence type="ECO:0000313" key="12">
    <source>
        <dbReference type="Proteomes" id="UP000466894"/>
    </source>
</evidence>